<feature type="non-terminal residue" evidence="6">
    <location>
        <position position="156"/>
    </location>
</feature>
<dbReference type="InterPro" id="IPR000537">
    <property type="entry name" value="UbiA_prenyltransferase"/>
</dbReference>
<evidence type="ECO:0008006" key="8">
    <source>
        <dbReference type="Google" id="ProtNLM"/>
    </source>
</evidence>
<dbReference type="PANTHER" id="PTHR42723">
    <property type="entry name" value="CHLOROPHYLL SYNTHASE"/>
    <property type="match status" value="1"/>
</dbReference>
<keyword evidence="3 5" id="KW-1133">Transmembrane helix</keyword>
<gene>
    <name evidence="6" type="ORF">VR44_02095</name>
</gene>
<dbReference type="Pfam" id="PF01040">
    <property type="entry name" value="UbiA"/>
    <property type="match status" value="1"/>
</dbReference>
<dbReference type="AlphaFoldDB" id="A0A0F4JZK7"/>
<dbReference type="Proteomes" id="UP000033551">
    <property type="component" value="Unassembled WGS sequence"/>
</dbReference>
<dbReference type="PANTHER" id="PTHR42723:SF1">
    <property type="entry name" value="CHLOROPHYLL SYNTHASE, CHLOROPLASTIC"/>
    <property type="match status" value="1"/>
</dbReference>
<keyword evidence="7" id="KW-1185">Reference proteome</keyword>
<keyword evidence="2 5" id="KW-0812">Transmembrane</keyword>
<organism evidence="6 7">
    <name type="scientific">Streptomyces katrae</name>
    <dbReference type="NCBI Taxonomy" id="68223"/>
    <lineage>
        <taxon>Bacteria</taxon>
        <taxon>Bacillati</taxon>
        <taxon>Actinomycetota</taxon>
        <taxon>Actinomycetes</taxon>
        <taxon>Kitasatosporales</taxon>
        <taxon>Streptomycetaceae</taxon>
        <taxon>Streptomyces</taxon>
    </lineage>
</organism>
<proteinExistence type="predicted"/>
<protein>
    <recommendedName>
        <fullName evidence="8">UbiA prenyltransferase</fullName>
    </recommendedName>
</protein>
<evidence type="ECO:0000256" key="5">
    <source>
        <dbReference type="SAM" id="Phobius"/>
    </source>
</evidence>
<comment type="subcellular location">
    <subcellularLocation>
        <location evidence="1">Membrane</location>
        <topology evidence="1">Multi-pass membrane protein</topology>
    </subcellularLocation>
</comment>
<evidence type="ECO:0000256" key="3">
    <source>
        <dbReference type="ARBA" id="ARBA00022989"/>
    </source>
</evidence>
<dbReference type="GO" id="GO:0016765">
    <property type="term" value="F:transferase activity, transferring alkyl or aryl (other than methyl) groups"/>
    <property type="evidence" value="ECO:0007669"/>
    <property type="project" value="InterPro"/>
</dbReference>
<keyword evidence="4 5" id="KW-0472">Membrane</keyword>
<accession>A0A0F4JZK7</accession>
<name>A0A0F4JZK7_9ACTN</name>
<dbReference type="STRING" id="68223.GCA_002028425_03435"/>
<dbReference type="InterPro" id="IPR050475">
    <property type="entry name" value="Prenyltransferase_related"/>
</dbReference>
<dbReference type="GO" id="GO:0016020">
    <property type="term" value="C:membrane"/>
    <property type="evidence" value="ECO:0007669"/>
    <property type="project" value="UniProtKB-SubCell"/>
</dbReference>
<evidence type="ECO:0000256" key="2">
    <source>
        <dbReference type="ARBA" id="ARBA00022692"/>
    </source>
</evidence>
<evidence type="ECO:0000313" key="6">
    <source>
        <dbReference type="EMBL" id="KJY39153.1"/>
    </source>
</evidence>
<evidence type="ECO:0000256" key="4">
    <source>
        <dbReference type="ARBA" id="ARBA00023136"/>
    </source>
</evidence>
<dbReference type="EMBL" id="JZWV01000029">
    <property type="protein sequence ID" value="KJY39153.1"/>
    <property type="molecule type" value="Genomic_DNA"/>
</dbReference>
<feature type="transmembrane region" description="Helical" evidence="5">
    <location>
        <begin position="101"/>
        <end position="132"/>
    </location>
</feature>
<sequence>MRVLDVRWHSLAETFRLCWEEARPIVQVAFLLRFAVGVVSVGQLPQSLGRPVLGMASLWCAVVCAYLLNGVTDVHEDRVNGSRRPIARGDLPERTAARGTVLLACAALLLGGLAGPSVVAWTAAFLVLGWAYSADPVKAKCSSGRCAAVVFGLGAT</sequence>
<evidence type="ECO:0000256" key="1">
    <source>
        <dbReference type="ARBA" id="ARBA00004141"/>
    </source>
</evidence>
<reference evidence="6 7" key="1">
    <citation type="submission" date="2015-02" db="EMBL/GenBank/DDBJ databases">
        <authorList>
            <person name="Ju K.-S."/>
            <person name="Doroghazi J.R."/>
            <person name="Metcalf W."/>
        </authorList>
    </citation>
    <scope>NUCLEOTIDE SEQUENCE [LARGE SCALE GENOMIC DNA]</scope>
    <source>
        <strain evidence="6 7">NRRL ISP-5550</strain>
    </source>
</reference>
<comment type="caution">
    <text evidence="6">The sequence shown here is derived from an EMBL/GenBank/DDBJ whole genome shotgun (WGS) entry which is preliminary data.</text>
</comment>
<evidence type="ECO:0000313" key="7">
    <source>
        <dbReference type="Proteomes" id="UP000033551"/>
    </source>
</evidence>
<dbReference type="Gene3D" id="1.10.357.140">
    <property type="entry name" value="UbiA prenyltransferase"/>
    <property type="match status" value="1"/>
</dbReference>
<dbReference type="InterPro" id="IPR044878">
    <property type="entry name" value="UbiA_sf"/>
</dbReference>